<keyword evidence="3" id="KW-1185">Reference proteome</keyword>
<sequence length="141" mass="15450">MSLRSISRFSTSPLAGSGSGPGPSRSKYIRRYATGSQPGPQQNQTIGEMLNRRAFASAWRALSPNQKLIFGGLVGIGAYFEYSLMDRYILGPAKSRKEEQKRTELEKSLGAAGGGKRETLLGEVTTVFIIDIFVVFRMTQP</sequence>
<proteinExistence type="predicted"/>
<feature type="compositionally biased region" description="Low complexity" evidence="1">
    <location>
        <begin position="10"/>
        <end position="26"/>
    </location>
</feature>
<organism evidence="2 3">
    <name type="scientific">Kwoniella shivajii</name>
    <dbReference type="NCBI Taxonomy" id="564305"/>
    <lineage>
        <taxon>Eukaryota</taxon>
        <taxon>Fungi</taxon>
        <taxon>Dikarya</taxon>
        <taxon>Basidiomycota</taxon>
        <taxon>Agaricomycotina</taxon>
        <taxon>Tremellomycetes</taxon>
        <taxon>Tremellales</taxon>
        <taxon>Cryptococcaceae</taxon>
        <taxon>Kwoniella</taxon>
    </lineage>
</organism>
<protein>
    <submittedName>
        <fullName evidence="2">Uncharacterized protein</fullName>
    </submittedName>
</protein>
<evidence type="ECO:0000313" key="2">
    <source>
        <dbReference type="EMBL" id="WRT66395.1"/>
    </source>
</evidence>
<evidence type="ECO:0000313" key="3">
    <source>
        <dbReference type="Proteomes" id="UP001329825"/>
    </source>
</evidence>
<dbReference type="GeneID" id="87955482"/>
<feature type="region of interest" description="Disordered" evidence="1">
    <location>
        <begin position="1"/>
        <end position="28"/>
    </location>
</feature>
<name>A0ABZ1CYZ4_9TREE</name>
<reference evidence="2 3" key="1">
    <citation type="submission" date="2024-01" db="EMBL/GenBank/DDBJ databases">
        <title>Comparative genomics of Cryptococcus and Kwoniella reveals pathogenesis evolution and contrasting modes of karyotype evolution via chromosome fusion or intercentromeric recombination.</title>
        <authorList>
            <person name="Coelho M.A."/>
            <person name="David-Palma M."/>
            <person name="Shea T."/>
            <person name="Bowers K."/>
            <person name="McGinley-Smith S."/>
            <person name="Mohammad A.W."/>
            <person name="Gnirke A."/>
            <person name="Yurkov A.M."/>
            <person name="Nowrousian M."/>
            <person name="Sun S."/>
            <person name="Cuomo C.A."/>
            <person name="Heitman J."/>
        </authorList>
    </citation>
    <scope>NUCLEOTIDE SEQUENCE [LARGE SCALE GENOMIC DNA]</scope>
    <source>
        <strain evidence="2">CBS 11374</strain>
    </source>
</reference>
<gene>
    <name evidence="2" type="ORF">IL334_003351</name>
</gene>
<accession>A0ABZ1CYZ4</accession>
<evidence type="ECO:0000256" key="1">
    <source>
        <dbReference type="SAM" id="MobiDB-lite"/>
    </source>
</evidence>
<dbReference type="RefSeq" id="XP_062791135.1">
    <property type="nucleotide sequence ID" value="XM_062935084.1"/>
</dbReference>
<dbReference type="EMBL" id="CP141884">
    <property type="protein sequence ID" value="WRT66395.1"/>
    <property type="molecule type" value="Genomic_DNA"/>
</dbReference>
<dbReference type="Proteomes" id="UP001329825">
    <property type="component" value="Chromosome 4"/>
</dbReference>